<dbReference type="OrthoDB" id="5464at2759"/>
<dbReference type="SUPFAM" id="SSF51730">
    <property type="entry name" value="FAD-linked oxidoreductase"/>
    <property type="match status" value="1"/>
</dbReference>
<dbReference type="InterPro" id="IPR002872">
    <property type="entry name" value="Proline_DH_dom"/>
</dbReference>
<dbReference type="GO" id="GO:0004657">
    <property type="term" value="F:proline dehydrogenase activity"/>
    <property type="evidence" value="ECO:0007669"/>
    <property type="project" value="UniProtKB-EC"/>
</dbReference>
<dbReference type="Gene3D" id="3.20.20.220">
    <property type="match status" value="1"/>
</dbReference>
<comment type="similarity">
    <text evidence="1 5">Belongs to the proline oxidase family.</text>
</comment>
<accession>A0A167C1M9</accession>
<organism evidence="8 9">
    <name type="scientific">Metarhizium rileyi (strain RCEF 4871)</name>
    <name type="common">Nomuraea rileyi</name>
    <dbReference type="NCBI Taxonomy" id="1649241"/>
    <lineage>
        <taxon>Eukaryota</taxon>
        <taxon>Fungi</taxon>
        <taxon>Dikarya</taxon>
        <taxon>Ascomycota</taxon>
        <taxon>Pezizomycotina</taxon>
        <taxon>Sordariomycetes</taxon>
        <taxon>Hypocreomycetidae</taxon>
        <taxon>Hypocreales</taxon>
        <taxon>Clavicipitaceae</taxon>
        <taxon>Metarhizium</taxon>
    </lineage>
</organism>
<keyword evidence="4 5" id="KW-0642">Proline metabolism</keyword>
<dbReference type="GO" id="GO:0005739">
    <property type="term" value="C:mitochondrion"/>
    <property type="evidence" value="ECO:0007669"/>
    <property type="project" value="TreeGrafter"/>
</dbReference>
<keyword evidence="9" id="KW-1185">Reference proteome</keyword>
<dbReference type="EMBL" id="AZHC01000018">
    <property type="protein sequence ID" value="OAA40674.1"/>
    <property type="molecule type" value="Genomic_DNA"/>
</dbReference>
<feature type="region of interest" description="Disordered" evidence="6">
    <location>
        <begin position="1"/>
        <end position="28"/>
    </location>
</feature>
<dbReference type="OMA" id="QFCAGEK"/>
<feature type="compositionally biased region" description="Low complexity" evidence="6">
    <location>
        <begin position="1"/>
        <end position="20"/>
    </location>
</feature>
<dbReference type="GO" id="GO:0010133">
    <property type="term" value="P:L-proline catabolic process to L-glutamate"/>
    <property type="evidence" value="ECO:0007669"/>
    <property type="project" value="TreeGrafter"/>
</dbReference>
<dbReference type="EC" id="1.5.5.2" evidence="2 5"/>
<comment type="function">
    <text evidence="5">Converts proline to delta-1-pyrroline-5-carboxylate.</text>
</comment>
<dbReference type="AlphaFoldDB" id="A0A167C1M9"/>
<dbReference type="STRING" id="1081105.A0A167C1M9"/>
<dbReference type="InterPro" id="IPR029041">
    <property type="entry name" value="FAD-linked_oxidoreductase-like"/>
</dbReference>
<comment type="cofactor">
    <cofactor evidence="5">
        <name>FAD</name>
        <dbReference type="ChEBI" id="CHEBI:57692"/>
    </cofactor>
</comment>
<keyword evidence="3 5" id="KW-0560">Oxidoreductase</keyword>
<evidence type="ECO:0000313" key="9">
    <source>
        <dbReference type="Proteomes" id="UP000243498"/>
    </source>
</evidence>
<feature type="domain" description="Proline dehydrogenase" evidence="7">
    <location>
        <begin position="332"/>
        <end position="654"/>
    </location>
</feature>
<evidence type="ECO:0000256" key="6">
    <source>
        <dbReference type="SAM" id="MobiDB-lite"/>
    </source>
</evidence>
<comment type="caution">
    <text evidence="8">The sequence shown here is derived from an EMBL/GenBank/DDBJ whole genome shotgun (WGS) entry which is preliminary data.</text>
</comment>
<evidence type="ECO:0000313" key="8">
    <source>
        <dbReference type="EMBL" id="OAA40674.1"/>
    </source>
</evidence>
<evidence type="ECO:0000256" key="3">
    <source>
        <dbReference type="ARBA" id="ARBA00023002"/>
    </source>
</evidence>
<evidence type="ECO:0000256" key="1">
    <source>
        <dbReference type="ARBA" id="ARBA00005869"/>
    </source>
</evidence>
<dbReference type="PANTHER" id="PTHR13914:SF30">
    <property type="entry name" value="PROLINE DEHYDROGENASE"/>
    <property type="match status" value="1"/>
</dbReference>
<sequence>MDPPAATDASATSTSTPSPSLAAHRHHDAFPSDPYPRLSISTPARILLGSVSSGVIGFTLGAMQGGQMAQLRFRAEHAHKMPDTTTGWYFYHKSKNYHAMQGGIREGFRMGAKTSFWSFVALGLESTVDRYRGSSDMLSTTVATLTIAGAFSLWQPSASYEPNRIAMRFAPSCGLAYLPVCRASTFSSTDSLSSAYALLTTAALRANHHGRIATSPKGGFALVTWQRRGIHSSERKSSTIAELPGAVPPPANLEPSRAPLSVLPLSMILRSLATTAVSSSPLLLPPSLQIMTLLAHSTNAVFNPDRNPVLGYFLKKSFYAQFCAGENPVEVQATINRLKKIGFNGVILGYAREVVLTEKQAEEVELAAGQETQKVIDNEIVPWAEGTLETVRLAQPGDFVALKFTGAGSLALHELKHQLPASPYLSKSIDSICQLAHERGVRLLFDAEQDALQDGIDDWTMEFAKKYNTTPDTCTIYGTYQAYKKKTPAVLERHLAIAREGKFSLGVKLVRGAYLGSDPRECFFDTKADTDACYDGVAASVLTRQWNSTLEGSGEYPAAHLVLATHNAESVQKARAICDAGGAKSEIAFAQLQGMADEISCELVEASQSARAGDDMTAPNLPAYKYLVWGTTGECMKYLLRRAHENKDAVQRTKSGRDAMWAEVVRRVMNTLRLA</sequence>
<evidence type="ECO:0000256" key="5">
    <source>
        <dbReference type="RuleBase" id="RU364054"/>
    </source>
</evidence>
<dbReference type="Pfam" id="PF01619">
    <property type="entry name" value="Pro_dh"/>
    <property type="match status" value="1"/>
</dbReference>
<keyword evidence="5" id="KW-0285">Flavoprotein</keyword>
<reference evidence="8 9" key="1">
    <citation type="journal article" date="2016" name="Genome Biol. Evol.">
        <title>Divergent and convergent evolution of fungal pathogenicity.</title>
        <authorList>
            <person name="Shang Y."/>
            <person name="Xiao G."/>
            <person name="Zheng P."/>
            <person name="Cen K."/>
            <person name="Zhan S."/>
            <person name="Wang C."/>
        </authorList>
    </citation>
    <scope>NUCLEOTIDE SEQUENCE [LARGE SCALE GENOMIC DNA]</scope>
    <source>
        <strain evidence="8 9">RCEF 4871</strain>
    </source>
</reference>
<dbReference type="Proteomes" id="UP000243498">
    <property type="component" value="Unassembled WGS sequence"/>
</dbReference>
<proteinExistence type="inferred from homology"/>
<gene>
    <name evidence="8" type="ORF">NOR_05762</name>
</gene>
<dbReference type="PANTHER" id="PTHR13914">
    <property type="entry name" value="PROLINE OXIDASE"/>
    <property type="match status" value="1"/>
</dbReference>
<evidence type="ECO:0000256" key="4">
    <source>
        <dbReference type="ARBA" id="ARBA00023062"/>
    </source>
</evidence>
<dbReference type="InterPro" id="IPR015659">
    <property type="entry name" value="Proline_oxidase"/>
</dbReference>
<protein>
    <recommendedName>
        <fullName evidence="2 5">Proline dehydrogenase</fullName>
        <ecNumber evidence="2 5">1.5.5.2</ecNumber>
    </recommendedName>
</protein>
<evidence type="ECO:0000256" key="2">
    <source>
        <dbReference type="ARBA" id="ARBA00012695"/>
    </source>
</evidence>
<keyword evidence="5" id="KW-0274">FAD</keyword>
<comment type="catalytic activity">
    <reaction evidence="5">
        <text>L-proline + a quinone = (S)-1-pyrroline-5-carboxylate + a quinol + H(+)</text>
        <dbReference type="Rhea" id="RHEA:23784"/>
        <dbReference type="ChEBI" id="CHEBI:15378"/>
        <dbReference type="ChEBI" id="CHEBI:17388"/>
        <dbReference type="ChEBI" id="CHEBI:24646"/>
        <dbReference type="ChEBI" id="CHEBI:60039"/>
        <dbReference type="ChEBI" id="CHEBI:132124"/>
        <dbReference type="EC" id="1.5.5.2"/>
    </reaction>
</comment>
<evidence type="ECO:0000259" key="7">
    <source>
        <dbReference type="Pfam" id="PF01619"/>
    </source>
</evidence>
<name>A0A167C1M9_METRR</name>
<dbReference type="GO" id="GO:0071949">
    <property type="term" value="F:FAD binding"/>
    <property type="evidence" value="ECO:0007669"/>
    <property type="project" value="TreeGrafter"/>
</dbReference>